<evidence type="ECO:0000259" key="7">
    <source>
        <dbReference type="Pfam" id="PF01301"/>
    </source>
</evidence>
<evidence type="ECO:0000259" key="9">
    <source>
        <dbReference type="Pfam" id="PF21467"/>
    </source>
</evidence>
<dbReference type="InterPro" id="IPR008979">
    <property type="entry name" value="Galactose-bd-like_sf"/>
</dbReference>
<evidence type="ECO:0000256" key="1">
    <source>
        <dbReference type="ARBA" id="ARBA00009809"/>
    </source>
</evidence>
<evidence type="ECO:0000256" key="3">
    <source>
        <dbReference type="ARBA" id="ARBA00023295"/>
    </source>
</evidence>
<dbReference type="GO" id="GO:0004565">
    <property type="term" value="F:beta-galactosidase activity"/>
    <property type="evidence" value="ECO:0007669"/>
    <property type="project" value="UniProtKB-EC"/>
</dbReference>
<protein>
    <recommendedName>
        <fullName evidence="5">Beta-galactosidase</fullName>
        <ecNumber evidence="5">3.2.1.23</ecNumber>
    </recommendedName>
</protein>
<feature type="domain" description="Beta-galactosidase 1-like first all-beta" evidence="8">
    <location>
        <begin position="372"/>
        <end position="467"/>
    </location>
</feature>
<evidence type="ECO:0000256" key="6">
    <source>
        <dbReference type="RuleBase" id="RU003679"/>
    </source>
</evidence>
<dbReference type="PROSITE" id="PS01182">
    <property type="entry name" value="GLYCOSYL_HYDROL_F35"/>
    <property type="match status" value="1"/>
</dbReference>
<evidence type="ECO:0000313" key="11">
    <source>
        <dbReference type="Proteomes" id="UP000181956"/>
    </source>
</evidence>
<dbReference type="Pfam" id="PF21317">
    <property type="entry name" value="BetaGal_ABD_1"/>
    <property type="match status" value="1"/>
</dbReference>
<dbReference type="InterPro" id="IPR026283">
    <property type="entry name" value="B-gal_1-like"/>
</dbReference>
<proteinExistence type="inferred from homology"/>
<dbReference type="Proteomes" id="UP000181956">
    <property type="component" value="Chromosome I"/>
</dbReference>
<dbReference type="PANTHER" id="PTHR23421">
    <property type="entry name" value="BETA-GALACTOSIDASE RELATED"/>
    <property type="match status" value="1"/>
</dbReference>
<dbReference type="EC" id="3.2.1.23" evidence="5"/>
<evidence type="ECO:0000313" key="10">
    <source>
        <dbReference type="EMBL" id="SDR77088.1"/>
    </source>
</evidence>
<organism evidence="10 11">
    <name type="scientific">Microterricola viridarii</name>
    <dbReference type="NCBI Taxonomy" id="412690"/>
    <lineage>
        <taxon>Bacteria</taxon>
        <taxon>Bacillati</taxon>
        <taxon>Actinomycetota</taxon>
        <taxon>Actinomycetes</taxon>
        <taxon>Micrococcales</taxon>
        <taxon>Microbacteriaceae</taxon>
        <taxon>Microterricola</taxon>
    </lineage>
</organism>
<dbReference type="InterPro" id="IPR048912">
    <property type="entry name" value="BetaGal1-like_ABD1"/>
</dbReference>
<feature type="domain" description="Glycoside hydrolase 35 catalytic" evidence="7">
    <location>
        <begin position="11"/>
        <end position="322"/>
    </location>
</feature>
<comment type="similarity">
    <text evidence="1 6">Belongs to the glycosyl hydrolase 35 family.</text>
</comment>
<dbReference type="Pfam" id="PF01301">
    <property type="entry name" value="Glyco_hydro_35"/>
    <property type="match status" value="1"/>
</dbReference>
<evidence type="ECO:0000256" key="2">
    <source>
        <dbReference type="ARBA" id="ARBA00022801"/>
    </source>
</evidence>
<dbReference type="Gene3D" id="2.60.120.260">
    <property type="entry name" value="Galactose-binding domain-like"/>
    <property type="match status" value="2"/>
</dbReference>
<dbReference type="OrthoDB" id="9813184at2"/>
<dbReference type="InterPro" id="IPR017853">
    <property type="entry name" value="GH"/>
</dbReference>
<dbReference type="InterPro" id="IPR031330">
    <property type="entry name" value="Gly_Hdrlase_35_cat"/>
</dbReference>
<dbReference type="AlphaFoldDB" id="A0A1H1LR80"/>
<keyword evidence="3 5" id="KW-0326">Glycosidase</keyword>
<dbReference type="PRINTS" id="PR00742">
    <property type="entry name" value="GLHYDRLASE35"/>
</dbReference>
<dbReference type="STRING" id="412690.SAMN04489834_0193"/>
<feature type="domain" description="Beta-galactosidase galactose-binding" evidence="9">
    <location>
        <begin position="506"/>
        <end position="563"/>
    </location>
</feature>
<gene>
    <name evidence="10" type="ORF">SAMN04489834_0193</name>
</gene>
<dbReference type="SUPFAM" id="SSF49785">
    <property type="entry name" value="Galactose-binding domain-like"/>
    <property type="match status" value="1"/>
</dbReference>
<accession>A0A1H1LR80</accession>
<evidence type="ECO:0000256" key="5">
    <source>
        <dbReference type="RuleBase" id="RU000675"/>
    </source>
</evidence>
<dbReference type="Gene3D" id="3.20.20.80">
    <property type="entry name" value="Glycosidases"/>
    <property type="match status" value="1"/>
</dbReference>
<reference evidence="11" key="1">
    <citation type="submission" date="2016-10" db="EMBL/GenBank/DDBJ databases">
        <authorList>
            <person name="Varghese N."/>
            <person name="Submissions S."/>
        </authorList>
    </citation>
    <scope>NUCLEOTIDE SEQUENCE [LARGE SCALE GENOMIC DNA]</scope>
    <source>
        <strain evidence="11">DSM 21772</strain>
    </source>
</reference>
<feature type="active site" description="Proton donor" evidence="4">
    <location>
        <position position="158"/>
    </location>
</feature>
<dbReference type="Pfam" id="PF21467">
    <property type="entry name" value="BetaGal_gal-bd"/>
    <property type="match status" value="1"/>
</dbReference>
<dbReference type="InterPro" id="IPR001944">
    <property type="entry name" value="Glycoside_Hdrlase_35"/>
</dbReference>
<dbReference type="RefSeq" id="WP_083362378.1">
    <property type="nucleotide sequence ID" value="NZ_LT629742.1"/>
</dbReference>
<keyword evidence="11" id="KW-1185">Reference proteome</keyword>
<dbReference type="EMBL" id="LT629742">
    <property type="protein sequence ID" value="SDR77088.1"/>
    <property type="molecule type" value="Genomic_DNA"/>
</dbReference>
<feature type="active site" description="Nucleophile" evidence="4">
    <location>
        <position position="234"/>
    </location>
</feature>
<dbReference type="SUPFAM" id="SSF51445">
    <property type="entry name" value="(Trans)glycosidases"/>
    <property type="match status" value="1"/>
</dbReference>
<dbReference type="PIRSF" id="PIRSF006336">
    <property type="entry name" value="B-gal"/>
    <property type="match status" value="1"/>
</dbReference>
<sequence length="591" mass="63829">MPTFAIGATDFLLDGAPFRVLSGALHYFRVHPEHWADRIHKAKLMGLNTIETYVPWNEHSPSRGEFLTTPQLDLARFLDLVHEAGMHAIVRPGPYICAEWTDGGLPAWLTADQSMTLRTNDPTYVAAVSEYLEDVYAIVRPRQIQHGGPVILVQIENEYGAYASDKDYLRALTALTRAAGIDVPLTTVDQPNDDMLENGSLDELHKTGSFGSRASERLATLRRHQPTGPLMCSEFWCGWFDAWGAPHRVAPDSARELDELLAAGASVNIYMFHGGTNFGFTNGADDKGTYRPTITSYDYDAPLAEDGTPTEKYWQFREVLAKYAPVPDEAPAERTDAPVFEVALNRGIPLWQAGLIAEGSFAHLPTSSEFAAARGFSSYSTEIEHGGLLAFAEVRDRAQVFLNGSPVGTLSRDHHERVVPLPADARGTLTVLVENLGGVNYGPRIGEPKGLIGPATLNGRPLTRWSAGAVLLDDAEAIREALGSAVATVDAADAADAAPGPLCGPALASGRFELAAPVDLHLDTSGWGKGVVWVNGFNLGRYWSRGPLATLYVPGPVLHAGSNEIIVFETIGAERAAARFVARPVLGSSEP</sequence>
<comment type="catalytic activity">
    <reaction evidence="5">
        <text>Hydrolysis of terminal non-reducing beta-D-galactose residues in beta-D-galactosides.</text>
        <dbReference type="EC" id="3.2.1.23"/>
    </reaction>
</comment>
<name>A0A1H1LR80_9MICO</name>
<evidence type="ECO:0000259" key="8">
    <source>
        <dbReference type="Pfam" id="PF21317"/>
    </source>
</evidence>
<dbReference type="InterPro" id="IPR048913">
    <property type="entry name" value="BetaGal_gal-bd"/>
</dbReference>
<dbReference type="InterPro" id="IPR019801">
    <property type="entry name" value="Glyco_hydro_35_CS"/>
</dbReference>
<dbReference type="GO" id="GO:0005975">
    <property type="term" value="P:carbohydrate metabolic process"/>
    <property type="evidence" value="ECO:0007669"/>
    <property type="project" value="InterPro"/>
</dbReference>
<evidence type="ECO:0000256" key="4">
    <source>
        <dbReference type="PIRSR" id="PIRSR006336-1"/>
    </source>
</evidence>
<keyword evidence="2 5" id="KW-0378">Hydrolase</keyword>